<proteinExistence type="predicted"/>
<dbReference type="Pfam" id="PF13589">
    <property type="entry name" value="HATPase_c_3"/>
    <property type="match status" value="1"/>
</dbReference>
<dbReference type="AlphaFoldDB" id="A0A6L8MV99"/>
<keyword evidence="1" id="KW-0547">Nucleotide-binding</keyword>
<accession>A0A6L8MV99</accession>
<name>A0A6L8MV99_STRSU</name>
<comment type="caution">
    <text evidence="1">The sequence shown here is derived from an EMBL/GenBank/DDBJ whole genome shotgun (WGS) entry which is preliminary data.</text>
</comment>
<evidence type="ECO:0000313" key="2">
    <source>
        <dbReference type="Proteomes" id="UP000483765"/>
    </source>
</evidence>
<evidence type="ECO:0000313" key="1">
    <source>
        <dbReference type="EMBL" id="MYN68992.1"/>
    </source>
</evidence>
<reference evidence="1 2" key="1">
    <citation type="submission" date="2019-11" db="EMBL/GenBank/DDBJ databases">
        <title>Divergent Streptococcus suis from cattle.</title>
        <authorList>
            <person name="Williamson C."/>
        </authorList>
    </citation>
    <scope>NUCLEOTIDE SEQUENCE [LARGE SCALE GENOMIC DNA]</scope>
    <source>
        <strain evidence="1 2">10-36905</strain>
    </source>
</reference>
<dbReference type="RefSeq" id="WP_160863698.1">
    <property type="nucleotide sequence ID" value="NZ_WNXH01000002.1"/>
</dbReference>
<keyword evidence="1" id="KW-0067">ATP-binding</keyword>
<dbReference type="Gene3D" id="3.30.565.10">
    <property type="entry name" value="Histidine kinase-like ATPase, C-terminal domain"/>
    <property type="match status" value="1"/>
</dbReference>
<dbReference type="Proteomes" id="UP000483765">
    <property type="component" value="Unassembled WGS sequence"/>
</dbReference>
<sequence>MNPKVPITVSGNILSELSEKIPNNIIALNELIKNSYDAKATEVKIILDTDNSTLTLIDDGIGMDTEDIKKLFHISSSEKKYGIDSGYEGRLLQGSKGLGFLSVFKFGRNVTWKTYKNGGISEFSVEFDSLIQEYNLTDKTIDIREVQDDNFSGTTIVIQIDEYNIESLKNYFSVEMNRLKILNSFIKDRSRNDSVDITIDKSFSIQIVIDNEKFETDKSMDLATQNSSQQLFRIKYNSDKEDLDFYKEDKLLFTEKIPFSSERYTLSIDLMSYSLKSRGKEKINSLFYNINTNELTPLLFVNQNIFNNYTIFNTEIMTVKKYSDVFKQLIGFISIKSDDSELEFNSDRTQFSQNILTDEILQFIENINLKIQSIGSSLKKELRDIDAFNTRSIDEEMLDEFLRDNNFLEYVKPDFKLKQFLTPKLNSDKKIVEMWLFDDYISLEILPKEKEVKLMDSIEAWLDFGTLDEQIEGFSELIHSATQFKVDGTTVEEFYQQEGNWEIIKDSPNSVEKTILNLKTVQPPKIQCVQNTVEMGCDYSLDELFKVWNSFNEEDKGIKFELDTEGNNTIHFNSSEGKVNFGRSGEQKIIIKITDKKTNLVHQSDFIFRVIQKAYEIPSASKENDKFIKSPINVKPNYNPDIIHFIDELNSVFQDENYNTIPVVSYRALVEIVVRDILSNLGIAKDESLLKNYSKVIEKSESIIDSSSLDADDKRTLGTLLTSLQSQVEKEAFLAFLNLSTHGGPRIITKTEALAKAKEIKFLIGILYITHCK</sequence>
<dbReference type="GO" id="GO:0005524">
    <property type="term" value="F:ATP binding"/>
    <property type="evidence" value="ECO:0007669"/>
    <property type="project" value="UniProtKB-KW"/>
</dbReference>
<protein>
    <submittedName>
        <fullName evidence="1">ATP-binding protein</fullName>
    </submittedName>
</protein>
<dbReference type="InterPro" id="IPR036890">
    <property type="entry name" value="HATPase_C_sf"/>
</dbReference>
<dbReference type="EMBL" id="WNXH01000002">
    <property type="protein sequence ID" value="MYN68992.1"/>
    <property type="molecule type" value="Genomic_DNA"/>
</dbReference>
<organism evidence="1 2">
    <name type="scientific">Streptococcus suis</name>
    <dbReference type="NCBI Taxonomy" id="1307"/>
    <lineage>
        <taxon>Bacteria</taxon>
        <taxon>Bacillati</taxon>
        <taxon>Bacillota</taxon>
        <taxon>Bacilli</taxon>
        <taxon>Lactobacillales</taxon>
        <taxon>Streptococcaceae</taxon>
        <taxon>Streptococcus</taxon>
    </lineage>
</organism>
<dbReference type="SUPFAM" id="SSF55874">
    <property type="entry name" value="ATPase domain of HSP90 chaperone/DNA topoisomerase II/histidine kinase"/>
    <property type="match status" value="1"/>
</dbReference>
<gene>
    <name evidence="1" type="ORF">GLP18_01900</name>
</gene>